<dbReference type="EMBL" id="MFGB01000018">
    <property type="protein sequence ID" value="OGF25956.1"/>
    <property type="molecule type" value="Genomic_DNA"/>
</dbReference>
<name>A0A1F5SHD4_9BACT</name>
<dbReference type="GO" id="GO:0019556">
    <property type="term" value="P:L-histidine catabolic process to glutamate and formamide"/>
    <property type="evidence" value="ECO:0007669"/>
    <property type="project" value="UniProtKB-UniRule"/>
</dbReference>
<keyword evidence="2 7" id="KW-0479">Metal-binding</keyword>
<evidence type="ECO:0000256" key="6">
    <source>
        <dbReference type="ARBA" id="ARBA00023004"/>
    </source>
</evidence>
<sequence length="426" mass="47195">MRVHENFDGSCDLFISGGQLVTPIAGDKPKRLATANYLEIIADSAVAVKNSLIVAVGSREELEKEISVKRRVIDARGKVVMPGLVDPHTHLVYGGSRAHEYEAKIKGETYKDQHGRGKGIMYTVGRTREASEDELFSRGAKILEQVWRHGTTTIEIKSGYGLDYGTEMKILRVIDRLRLYFQDRITIVATFLGAHTVPLEFKDNRENYIIVLEFMLGAIKERGLAEFADVFCDQLGFSLDESKRILGAARSSGLKLKAHIDQTGEAGGRELLCMFPLVSADHLDHLDVKLKFSADTVGVLLPGVTYHLMETQSKSFWTYKAKEFIKAGLPVALATDYNPGSCPCFSMQTVMELAARLYRLTPAQIINAATINAACALGRGHEIGSLEPGKRADIIICDTPDWREMINSFGTNKVEMVIKNGKLIRN</sequence>
<keyword evidence="7" id="KW-0963">Cytoplasm</keyword>
<dbReference type="GO" id="GO:0008270">
    <property type="term" value="F:zinc ion binding"/>
    <property type="evidence" value="ECO:0007669"/>
    <property type="project" value="UniProtKB-UniRule"/>
</dbReference>
<feature type="binding site" evidence="7">
    <location>
        <position position="97"/>
    </location>
    <ligand>
        <name>4-imidazolone-5-propanoate</name>
        <dbReference type="ChEBI" id="CHEBI:77893"/>
    </ligand>
</feature>
<dbReference type="GO" id="GO:0005737">
    <property type="term" value="C:cytoplasm"/>
    <property type="evidence" value="ECO:0007669"/>
    <property type="project" value="UniProtKB-SubCell"/>
</dbReference>
<dbReference type="InterPro" id="IPR006680">
    <property type="entry name" value="Amidohydro-rel"/>
</dbReference>
<feature type="binding site" evidence="7">
    <location>
        <position position="160"/>
    </location>
    <ligand>
        <name>N-formimidoyl-L-glutamate</name>
        <dbReference type="ChEBI" id="CHEBI:58928"/>
    </ligand>
</feature>
<proteinExistence type="inferred from homology"/>
<feature type="binding site" evidence="7">
    <location>
        <position position="160"/>
    </location>
    <ligand>
        <name>4-imidazolone-5-propanoate</name>
        <dbReference type="ChEBI" id="CHEBI:77893"/>
    </ligand>
</feature>
<dbReference type="Pfam" id="PF01979">
    <property type="entry name" value="Amidohydro_1"/>
    <property type="match status" value="1"/>
</dbReference>
<evidence type="ECO:0000313" key="10">
    <source>
        <dbReference type="Proteomes" id="UP000178367"/>
    </source>
</evidence>
<evidence type="ECO:0000256" key="2">
    <source>
        <dbReference type="ARBA" id="ARBA00022723"/>
    </source>
</evidence>
<feature type="binding site" evidence="7">
    <location>
        <position position="341"/>
    </location>
    <ligand>
        <name>4-imidazolone-5-propanoate</name>
        <dbReference type="ChEBI" id="CHEBI:77893"/>
    </ligand>
</feature>
<feature type="binding site" evidence="7">
    <location>
        <position position="90"/>
    </location>
    <ligand>
        <name>Zn(2+)</name>
        <dbReference type="ChEBI" id="CHEBI:29105"/>
    </ligand>
</feature>
<protein>
    <recommendedName>
        <fullName evidence="1 7">Imidazolonepropionase</fullName>
        <ecNumber evidence="1 7">3.5.2.7</ecNumber>
    </recommendedName>
    <alternativeName>
        <fullName evidence="7">Imidazolone-5-propionate hydrolase</fullName>
    </alternativeName>
</protein>
<comment type="subcellular location">
    <subcellularLocation>
        <location evidence="7">Cytoplasm</location>
    </subcellularLocation>
</comment>
<evidence type="ECO:0000256" key="7">
    <source>
        <dbReference type="HAMAP-Rule" id="MF_00372"/>
    </source>
</evidence>
<dbReference type="GO" id="GO:0019557">
    <property type="term" value="P:L-histidine catabolic process to glutamate and formate"/>
    <property type="evidence" value="ECO:0007669"/>
    <property type="project" value="UniProtKB-UniPathway"/>
</dbReference>
<dbReference type="InterPro" id="IPR005920">
    <property type="entry name" value="HutI"/>
</dbReference>
<evidence type="ECO:0000256" key="5">
    <source>
        <dbReference type="ARBA" id="ARBA00022833"/>
    </source>
</evidence>
<dbReference type="InterPro" id="IPR011059">
    <property type="entry name" value="Metal-dep_hydrolase_composite"/>
</dbReference>
<dbReference type="PANTHER" id="PTHR42752:SF1">
    <property type="entry name" value="IMIDAZOLONEPROPIONASE-RELATED"/>
    <property type="match status" value="1"/>
</dbReference>
<keyword evidence="4 7" id="KW-0369">Histidine metabolism</keyword>
<reference evidence="9 10" key="1">
    <citation type="journal article" date="2016" name="Nat. Commun.">
        <title>Thousands of microbial genomes shed light on interconnected biogeochemical processes in an aquifer system.</title>
        <authorList>
            <person name="Anantharaman K."/>
            <person name="Brown C.T."/>
            <person name="Hug L.A."/>
            <person name="Sharon I."/>
            <person name="Castelle C.J."/>
            <person name="Probst A.J."/>
            <person name="Thomas B.C."/>
            <person name="Singh A."/>
            <person name="Wilkins M.J."/>
            <person name="Karaoz U."/>
            <person name="Brodie E.L."/>
            <person name="Williams K.H."/>
            <person name="Hubbard S.S."/>
            <person name="Banfield J.F."/>
        </authorList>
    </citation>
    <scope>NUCLEOTIDE SEQUENCE [LARGE SCALE GENOMIC DNA]</scope>
</reference>
<comment type="cofactor">
    <cofactor evidence="7">
        <name>Zn(2+)</name>
        <dbReference type="ChEBI" id="CHEBI:29105"/>
    </cofactor>
    <cofactor evidence="7">
        <name>Fe(3+)</name>
        <dbReference type="ChEBI" id="CHEBI:29034"/>
    </cofactor>
    <text evidence="7">Binds 1 zinc or iron ion per subunit.</text>
</comment>
<dbReference type="InterPro" id="IPR032466">
    <property type="entry name" value="Metal_Hydrolase"/>
</dbReference>
<comment type="function">
    <text evidence="7">Catalyzes the hydrolytic cleavage of the carbon-nitrogen bond in imidazolone-5-propanoate to yield N-formimidoyl-L-glutamate. It is the third step in the universal histidine degradation pathway.</text>
</comment>
<dbReference type="AlphaFoldDB" id="A0A1F5SHD4"/>
<feature type="binding site" evidence="7">
    <location>
        <position position="90"/>
    </location>
    <ligand>
        <name>Fe(3+)</name>
        <dbReference type="ChEBI" id="CHEBI:29034"/>
    </ligand>
</feature>
<feature type="binding site" evidence="7">
    <location>
        <position position="259"/>
    </location>
    <ligand>
        <name>Zn(2+)</name>
        <dbReference type="ChEBI" id="CHEBI:29105"/>
    </ligand>
</feature>
<dbReference type="NCBIfam" id="TIGR01224">
    <property type="entry name" value="hutI"/>
    <property type="match status" value="1"/>
</dbReference>
<feature type="binding site" evidence="7">
    <location>
        <position position="259"/>
    </location>
    <ligand>
        <name>Fe(3+)</name>
        <dbReference type="ChEBI" id="CHEBI:29034"/>
    </ligand>
</feature>
<feature type="binding site" evidence="7">
    <location>
        <position position="340"/>
    </location>
    <ligand>
        <name>N-formimidoyl-L-glutamate</name>
        <dbReference type="ChEBI" id="CHEBI:58928"/>
    </ligand>
</feature>
<accession>A0A1F5SHD4</accession>
<evidence type="ECO:0000313" key="9">
    <source>
        <dbReference type="EMBL" id="OGF25956.1"/>
    </source>
</evidence>
<dbReference type="GO" id="GO:0050480">
    <property type="term" value="F:imidazolonepropionase activity"/>
    <property type="evidence" value="ECO:0007669"/>
    <property type="project" value="UniProtKB-UniRule"/>
</dbReference>
<dbReference type="UniPathway" id="UPA00379">
    <property type="reaction ID" value="UER00551"/>
</dbReference>
<comment type="similarity">
    <text evidence="7">Belongs to the metallo-dependent hydrolases superfamily. HutI family.</text>
</comment>
<dbReference type="STRING" id="1797994.A2227_05645"/>
<keyword evidence="6 7" id="KW-0408">Iron</keyword>
<feature type="binding site" evidence="7">
    <location>
        <position position="336"/>
    </location>
    <ligand>
        <name>Zn(2+)</name>
        <dbReference type="ChEBI" id="CHEBI:29105"/>
    </ligand>
</feature>
<dbReference type="EC" id="3.5.2.7" evidence="1 7"/>
<comment type="catalytic activity">
    <reaction evidence="7">
        <text>4-imidazolone-5-propanoate + H2O = N-formimidoyl-L-glutamate</text>
        <dbReference type="Rhea" id="RHEA:23660"/>
        <dbReference type="ChEBI" id="CHEBI:15377"/>
        <dbReference type="ChEBI" id="CHEBI:58928"/>
        <dbReference type="ChEBI" id="CHEBI:77893"/>
        <dbReference type="EC" id="3.5.2.7"/>
    </reaction>
</comment>
<dbReference type="Gene3D" id="3.20.20.140">
    <property type="entry name" value="Metal-dependent hydrolases"/>
    <property type="match status" value="1"/>
</dbReference>
<organism evidence="9 10">
    <name type="scientific">Candidatus Falkowbacteria bacterium RIFOXYA2_FULL_47_19</name>
    <dbReference type="NCBI Taxonomy" id="1797994"/>
    <lineage>
        <taxon>Bacteria</taxon>
        <taxon>Candidatus Falkowiibacteriota</taxon>
    </lineage>
</organism>
<evidence type="ECO:0000256" key="3">
    <source>
        <dbReference type="ARBA" id="ARBA00022801"/>
    </source>
</evidence>
<evidence type="ECO:0000259" key="8">
    <source>
        <dbReference type="Pfam" id="PF01979"/>
    </source>
</evidence>
<comment type="caution">
    <text evidence="9">The sequence shown here is derived from an EMBL/GenBank/DDBJ whole genome shotgun (WGS) entry which is preliminary data.</text>
</comment>
<feature type="binding site" evidence="7">
    <location>
        <position position="338"/>
    </location>
    <ligand>
        <name>N-formimidoyl-L-glutamate</name>
        <dbReference type="ChEBI" id="CHEBI:58928"/>
    </ligand>
</feature>
<dbReference type="GO" id="GO:0005506">
    <property type="term" value="F:iron ion binding"/>
    <property type="evidence" value="ECO:0007669"/>
    <property type="project" value="UniProtKB-UniRule"/>
</dbReference>
<feature type="binding site" evidence="7">
    <location>
        <position position="195"/>
    </location>
    <ligand>
        <name>4-imidazolone-5-propanoate</name>
        <dbReference type="ChEBI" id="CHEBI:77893"/>
    </ligand>
</feature>
<feature type="binding site" evidence="7">
    <location>
        <position position="88"/>
    </location>
    <ligand>
        <name>Fe(3+)</name>
        <dbReference type="ChEBI" id="CHEBI:29034"/>
    </ligand>
</feature>
<evidence type="ECO:0000256" key="1">
    <source>
        <dbReference type="ARBA" id="ARBA00012864"/>
    </source>
</evidence>
<feature type="binding site" evidence="7">
    <location>
        <position position="336"/>
    </location>
    <ligand>
        <name>Fe(3+)</name>
        <dbReference type="ChEBI" id="CHEBI:29034"/>
    </ligand>
</feature>
<dbReference type="PANTHER" id="PTHR42752">
    <property type="entry name" value="IMIDAZOLONEPROPIONASE"/>
    <property type="match status" value="1"/>
</dbReference>
<dbReference type="Proteomes" id="UP000178367">
    <property type="component" value="Unassembled WGS sequence"/>
</dbReference>
<gene>
    <name evidence="7" type="primary">hutI</name>
    <name evidence="9" type="ORF">A2227_05645</name>
</gene>
<comment type="pathway">
    <text evidence="7">Amino-acid degradation; L-histidine degradation into L-glutamate; N-formimidoyl-L-glutamate from L-histidine: step 3/3.</text>
</comment>
<dbReference type="SUPFAM" id="SSF51556">
    <property type="entry name" value="Metallo-dependent hydrolases"/>
    <property type="match status" value="1"/>
</dbReference>
<feature type="domain" description="Amidohydrolase-related" evidence="8">
    <location>
        <begin position="79"/>
        <end position="423"/>
    </location>
</feature>
<dbReference type="HAMAP" id="MF_00372">
    <property type="entry name" value="HutI"/>
    <property type="match status" value="1"/>
</dbReference>
<dbReference type="SUPFAM" id="SSF51338">
    <property type="entry name" value="Composite domain of metallo-dependent hydrolases"/>
    <property type="match status" value="1"/>
</dbReference>
<dbReference type="Gene3D" id="2.30.40.10">
    <property type="entry name" value="Urease, subunit C, domain 1"/>
    <property type="match status" value="1"/>
</dbReference>
<keyword evidence="5 7" id="KW-0862">Zinc</keyword>
<feature type="binding site" evidence="7">
    <location>
        <position position="262"/>
    </location>
    <ligand>
        <name>4-imidazolone-5-propanoate</name>
        <dbReference type="ChEBI" id="CHEBI:77893"/>
    </ligand>
</feature>
<feature type="binding site" evidence="7">
    <location>
        <position position="88"/>
    </location>
    <ligand>
        <name>Zn(2+)</name>
        <dbReference type="ChEBI" id="CHEBI:29105"/>
    </ligand>
</feature>
<evidence type="ECO:0000256" key="4">
    <source>
        <dbReference type="ARBA" id="ARBA00022808"/>
    </source>
</evidence>
<keyword evidence="3 7" id="KW-0378">Hydrolase</keyword>